<gene>
    <name evidence="1" type="ORF">IC602_04445</name>
</gene>
<accession>A0ABR7VIU5</accession>
<evidence type="ECO:0008006" key="3">
    <source>
        <dbReference type="Google" id="ProtNLM"/>
    </source>
</evidence>
<evidence type="ECO:0000313" key="2">
    <source>
        <dbReference type="Proteomes" id="UP000621631"/>
    </source>
</evidence>
<comment type="caution">
    <text evidence="1">The sequence shown here is derived from an EMBL/GenBank/DDBJ whole genome shotgun (WGS) entry which is preliminary data.</text>
</comment>
<sequence>MDQEKSTKPAEMSVEDLPDVRAFQDEFTREFLQSTEETREGYYPFLSGTEAYKMDFPANGEISEKSYSIKEKGFESFFIGINQSKNEALINVNYNSIHKGIDSMKDLLEKQLDENLNFNKYESNHAELQVATYTELDTGFGMAGVIFDKNSKGGIIVSYETSSLNKDEQKKLKKVIVEWMKSFEFTSSDKEKANDNK</sequence>
<keyword evidence="2" id="KW-1185">Reference proteome</keyword>
<organism evidence="1 2">
    <name type="scientific">Virgibacillus halodenitrificans</name>
    <name type="common">Bacillus halodenitrificans</name>
    <dbReference type="NCBI Taxonomy" id="1482"/>
    <lineage>
        <taxon>Bacteria</taxon>
        <taxon>Bacillati</taxon>
        <taxon>Bacillota</taxon>
        <taxon>Bacilli</taxon>
        <taxon>Bacillales</taxon>
        <taxon>Bacillaceae</taxon>
        <taxon>Virgibacillus</taxon>
    </lineage>
</organism>
<dbReference type="Proteomes" id="UP000621631">
    <property type="component" value="Unassembled WGS sequence"/>
</dbReference>
<dbReference type="EMBL" id="JACWEZ010000002">
    <property type="protein sequence ID" value="MBD1221847.1"/>
    <property type="molecule type" value="Genomic_DNA"/>
</dbReference>
<proteinExistence type="predicted"/>
<dbReference type="RefSeq" id="WP_189777232.1">
    <property type="nucleotide sequence ID" value="NZ_JACWEZ010000002.1"/>
</dbReference>
<reference evidence="1 2" key="1">
    <citation type="submission" date="2020-09" db="EMBL/GenBank/DDBJ databases">
        <title>Draft Genome Sequences of Oil-Oxidizing Bacteria Halomonas titanicae, Marinobacter lutaoensis, and Virgibacillus halodenitrificans Isolated from Highly Saline Environments.</title>
        <authorList>
            <person name="Grouzdev D.S."/>
            <person name="Sokolova D.S."/>
            <person name="Semenova E.M."/>
            <person name="Borzenkov I.A."/>
            <person name="Bidzhieva S.K."/>
            <person name="Poltaraus A.B."/>
            <person name="Nazina T.N."/>
        </authorList>
    </citation>
    <scope>NUCLEOTIDE SEQUENCE [LARGE SCALE GENOMIC DNA]</scope>
    <source>
        <strain evidence="1 2">VKM B-3472D</strain>
    </source>
</reference>
<evidence type="ECO:0000313" key="1">
    <source>
        <dbReference type="EMBL" id="MBD1221847.1"/>
    </source>
</evidence>
<name>A0ABR7VIU5_VIRHA</name>
<protein>
    <recommendedName>
        <fullName evidence="3">DUF1795 domain-containing protein</fullName>
    </recommendedName>
</protein>